<comment type="caution">
    <text evidence="6">The sequence shown here is derived from an EMBL/GenBank/DDBJ whole genome shotgun (WGS) entry which is preliminary data.</text>
</comment>
<dbReference type="GO" id="GO:0045892">
    <property type="term" value="P:negative regulation of DNA-templated transcription"/>
    <property type="evidence" value="ECO:0007669"/>
    <property type="project" value="TreeGrafter"/>
</dbReference>
<dbReference type="InterPro" id="IPR036390">
    <property type="entry name" value="WH_DNA-bd_sf"/>
</dbReference>
<dbReference type="EMBL" id="SORI01000004">
    <property type="protein sequence ID" value="TDY61873.1"/>
    <property type="molecule type" value="Genomic_DNA"/>
</dbReference>
<evidence type="ECO:0000256" key="1">
    <source>
        <dbReference type="ARBA" id="ARBA00023015"/>
    </source>
</evidence>
<dbReference type="Pfam" id="PF09339">
    <property type="entry name" value="HTH_IclR"/>
    <property type="match status" value="1"/>
</dbReference>
<evidence type="ECO:0000259" key="4">
    <source>
        <dbReference type="PROSITE" id="PS51077"/>
    </source>
</evidence>
<dbReference type="SUPFAM" id="SSF46785">
    <property type="entry name" value="Winged helix' DNA-binding domain"/>
    <property type="match status" value="1"/>
</dbReference>
<dbReference type="InterPro" id="IPR029016">
    <property type="entry name" value="GAF-like_dom_sf"/>
</dbReference>
<dbReference type="InterPro" id="IPR005471">
    <property type="entry name" value="Tscrpt_reg_IclR_N"/>
</dbReference>
<evidence type="ECO:0000313" key="6">
    <source>
        <dbReference type="EMBL" id="TDY61873.1"/>
    </source>
</evidence>
<evidence type="ECO:0000256" key="2">
    <source>
        <dbReference type="ARBA" id="ARBA00023125"/>
    </source>
</evidence>
<dbReference type="SMART" id="SM00346">
    <property type="entry name" value="HTH_ICLR"/>
    <property type="match status" value="1"/>
</dbReference>
<feature type="domain" description="HTH iclR-type" evidence="4">
    <location>
        <begin position="1"/>
        <end position="63"/>
    </location>
</feature>
<proteinExistence type="predicted"/>
<dbReference type="InterPro" id="IPR050707">
    <property type="entry name" value="HTH_MetabolicPath_Reg"/>
</dbReference>
<dbReference type="Proteomes" id="UP000295066">
    <property type="component" value="Unassembled WGS sequence"/>
</dbReference>
<dbReference type="RefSeq" id="WP_133956928.1">
    <property type="nucleotide sequence ID" value="NZ_SORI01000004.1"/>
</dbReference>
<dbReference type="Gene3D" id="1.10.10.10">
    <property type="entry name" value="Winged helix-like DNA-binding domain superfamily/Winged helix DNA-binding domain"/>
    <property type="match status" value="1"/>
</dbReference>
<accession>A0A4R8M8L5</accession>
<name>A0A4R8M8L5_9BACT</name>
<dbReference type="InterPro" id="IPR014757">
    <property type="entry name" value="Tscrpt_reg_IclR_C"/>
</dbReference>
<protein>
    <submittedName>
        <fullName evidence="6">IclR family transcriptional regulator</fullName>
    </submittedName>
</protein>
<keyword evidence="7" id="KW-1185">Reference proteome</keyword>
<dbReference type="OrthoDB" id="9791752at2"/>
<dbReference type="Gene3D" id="3.30.450.40">
    <property type="match status" value="1"/>
</dbReference>
<keyword evidence="3" id="KW-0804">Transcription</keyword>
<dbReference type="SUPFAM" id="SSF55781">
    <property type="entry name" value="GAF domain-like"/>
    <property type="match status" value="1"/>
</dbReference>
<feature type="domain" description="IclR-ED" evidence="5">
    <location>
        <begin position="64"/>
        <end position="248"/>
    </location>
</feature>
<dbReference type="PANTHER" id="PTHR30136:SF24">
    <property type="entry name" value="HTH-TYPE TRANSCRIPTIONAL REPRESSOR ALLR"/>
    <property type="match status" value="1"/>
</dbReference>
<dbReference type="GO" id="GO:0003677">
    <property type="term" value="F:DNA binding"/>
    <property type="evidence" value="ECO:0007669"/>
    <property type="project" value="UniProtKB-KW"/>
</dbReference>
<evidence type="ECO:0000259" key="5">
    <source>
        <dbReference type="PROSITE" id="PS51078"/>
    </source>
</evidence>
<dbReference type="PROSITE" id="PS51078">
    <property type="entry name" value="ICLR_ED"/>
    <property type="match status" value="1"/>
</dbReference>
<organism evidence="6 7">
    <name type="scientific">Aminivibrio pyruvatiphilus</name>
    <dbReference type="NCBI Taxonomy" id="1005740"/>
    <lineage>
        <taxon>Bacteria</taxon>
        <taxon>Thermotogati</taxon>
        <taxon>Synergistota</taxon>
        <taxon>Synergistia</taxon>
        <taxon>Synergistales</taxon>
        <taxon>Aminobacteriaceae</taxon>
        <taxon>Aminivibrio</taxon>
    </lineage>
</organism>
<gene>
    <name evidence="6" type="ORF">C8D99_104114</name>
</gene>
<dbReference type="PANTHER" id="PTHR30136">
    <property type="entry name" value="HELIX-TURN-HELIX TRANSCRIPTIONAL REGULATOR, ICLR FAMILY"/>
    <property type="match status" value="1"/>
</dbReference>
<dbReference type="Pfam" id="PF01614">
    <property type="entry name" value="IclR_C"/>
    <property type="match status" value="1"/>
</dbReference>
<keyword evidence="1" id="KW-0805">Transcription regulation</keyword>
<keyword evidence="2" id="KW-0238">DNA-binding</keyword>
<dbReference type="InterPro" id="IPR036388">
    <property type="entry name" value="WH-like_DNA-bd_sf"/>
</dbReference>
<evidence type="ECO:0000256" key="3">
    <source>
        <dbReference type="ARBA" id="ARBA00023163"/>
    </source>
</evidence>
<dbReference type="AlphaFoldDB" id="A0A4R8M8L5"/>
<dbReference type="GO" id="GO:0003700">
    <property type="term" value="F:DNA-binding transcription factor activity"/>
    <property type="evidence" value="ECO:0007669"/>
    <property type="project" value="TreeGrafter"/>
</dbReference>
<dbReference type="PROSITE" id="PS51077">
    <property type="entry name" value="HTH_ICLR"/>
    <property type="match status" value="1"/>
</dbReference>
<evidence type="ECO:0000313" key="7">
    <source>
        <dbReference type="Proteomes" id="UP000295066"/>
    </source>
</evidence>
<sequence length="250" mass="28030">MGSLDKAMSILKHLGDPPYEFNLSELASFVDIGKSGAFKILKTLQAHNFVIQDFLTKKYHLSPIMIRLGNVYGRLKGIEEIIRPVLSYISRTLGETTYITVWEGDRAFPAYKNVVRGGCYDAADFIGTSIPLNSGGSAMVLCAYQDGELMRKILSTAELEKRTPFTIMDRECLLEEYGKIRERGYAIEDETFSLGEITLAVPIFAQEGVVIASLGLSAPKHHLPEEKIPEWIHILKKGAEEISISFRFRH</sequence>
<reference evidence="6 7" key="1">
    <citation type="submission" date="2019-03" db="EMBL/GenBank/DDBJ databases">
        <title>Genomic Encyclopedia of Type Strains, Phase IV (KMG-IV): sequencing the most valuable type-strain genomes for metagenomic binning, comparative biology and taxonomic classification.</title>
        <authorList>
            <person name="Goeker M."/>
        </authorList>
    </citation>
    <scope>NUCLEOTIDE SEQUENCE [LARGE SCALE GENOMIC DNA]</scope>
    <source>
        <strain evidence="6 7">DSM 25964</strain>
    </source>
</reference>